<protein>
    <submittedName>
        <fullName evidence="1">Uncharacterized protein</fullName>
    </submittedName>
</protein>
<reference evidence="1 2" key="1">
    <citation type="submission" date="2017-09" db="EMBL/GenBank/DDBJ databases">
        <title>Depth-based differentiation of microbial function through sediment-hosted aquifers and enrichment of novel symbionts in the deep terrestrial subsurface.</title>
        <authorList>
            <person name="Probst A.J."/>
            <person name="Ladd B."/>
            <person name="Jarett J.K."/>
            <person name="Geller-Mcgrath D.E."/>
            <person name="Sieber C.M."/>
            <person name="Emerson J.B."/>
            <person name="Anantharaman K."/>
            <person name="Thomas B.C."/>
            <person name="Malmstrom R."/>
            <person name="Stieglmeier M."/>
            <person name="Klingl A."/>
            <person name="Woyke T."/>
            <person name="Ryan C.M."/>
            <person name="Banfield J.F."/>
        </authorList>
    </citation>
    <scope>NUCLEOTIDE SEQUENCE [LARGE SCALE GENOMIC DNA]</scope>
    <source>
        <strain evidence="1">CG22_combo_CG10-13_8_21_14_all_43_18</strain>
    </source>
</reference>
<proteinExistence type="predicted"/>
<evidence type="ECO:0000313" key="1">
    <source>
        <dbReference type="EMBL" id="PIP86327.1"/>
    </source>
</evidence>
<dbReference type="Proteomes" id="UP000231276">
    <property type="component" value="Unassembled WGS sequence"/>
</dbReference>
<gene>
    <name evidence="1" type="ORF">COW82_02640</name>
</gene>
<dbReference type="AlphaFoldDB" id="A0A2H0DVX3"/>
<dbReference type="EMBL" id="PCTS01000035">
    <property type="protein sequence ID" value="PIP86327.1"/>
    <property type="molecule type" value="Genomic_DNA"/>
</dbReference>
<comment type="caution">
    <text evidence="1">The sequence shown here is derived from an EMBL/GenBank/DDBJ whole genome shotgun (WGS) entry which is preliminary data.</text>
</comment>
<sequence length="73" mass="8279">MNCRQGGVHRAVWDRLQKRISTTEMLDKLPPTLVKVRADGSAVINVGAFRHVIVSAKTMTEWRMSKEEEAPPF</sequence>
<accession>A0A2H0DVX3</accession>
<evidence type="ECO:0000313" key="2">
    <source>
        <dbReference type="Proteomes" id="UP000231276"/>
    </source>
</evidence>
<organism evidence="1 2">
    <name type="scientific">Candidatus Campbellbacteria bacterium CG22_combo_CG10-13_8_21_14_all_43_18</name>
    <dbReference type="NCBI Taxonomy" id="1974530"/>
    <lineage>
        <taxon>Bacteria</taxon>
        <taxon>Candidatus Campbelliibacteriota</taxon>
    </lineage>
</organism>
<name>A0A2H0DVX3_9BACT</name>